<gene>
    <name evidence="1" type="ORF">Sps_01495</name>
</gene>
<name>A0A1S6HMA5_9GAMM</name>
<dbReference type="Proteomes" id="UP000189545">
    <property type="component" value="Chromosome"/>
</dbReference>
<dbReference type="Pfam" id="PF06080">
    <property type="entry name" value="DUF938"/>
    <property type="match status" value="1"/>
</dbReference>
<organism evidence="1 2">
    <name type="scientific">Shewanella psychrophila</name>
    <dbReference type="NCBI Taxonomy" id="225848"/>
    <lineage>
        <taxon>Bacteria</taxon>
        <taxon>Pseudomonadati</taxon>
        <taxon>Pseudomonadota</taxon>
        <taxon>Gammaproteobacteria</taxon>
        <taxon>Alteromonadales</taxon>
        <taxon>Shewanellaceae</taxon>
        <taxon>Shewanella</taxon>
    </lineage>
</organism>
<evidence type="ECO:0008006" key="3">
    <source>
        <dbReference type="Google" id="ProtNLM"/>
    </source>
</evidence>
<proteinExistence type="predicted"/>
<dbReference type="STRING" id="225848.Sps_01495"/>
<dbReference type="AlphaFoldDB" id="A0A1S6HMA5"/>
<dbReference type="RefSeq" id="WP_077751943.1">
    <property type="nucleotide sequence ID" value="NZ_CP014782.1"/>
</dbReference>
<dbReference type="InterPro" id="IPR029063">
    <property type="entry name" value="SAM-dependent_MTases_sf"/>
</dbReference>
<dbReference type="PANTHER" id="PTHR20974">
    <property type="entry name" value="UPF0585 PROTEIN CG18661"/>
    <property type="match status" value="1"/>
</dbReference>
<accession>A0A1S6HMA5</accession>
<dbReference type="Gene3D" id="3.40.50.150">
    <property type="entry name" value="Vaccinia Virus protein VP39"/>
    <property type="match status" value="1"/>
</dbReference>
<dbReference type="SUPFAM" id="SSF53335">
    <property type="entry name" value="S-adenosyl-L-methionine-dependent methyltransferases"/>
    <property type="match status" value="1"/>
</dbReference>
<evidence type="ECO:0000313" key="1">
    <source>
        <dbReference type="EMBL" id="AQS36661.1"/>
    </source>
</evidence>
<dbReference type="KEGG" id="spsw:Sps_01495"/>
<sequence length="211" mass="23542">MSLLPFSQACENNKAPILEVISQVFSSSSLILEIGTGTAQHAVHFAPALPHLTWQTSDQACYLDGIEAQLEFVRSQGAQHTDPIDNIQSPLILDVTQTWPLGELQKEIDGIFTANTLHIMAKEMVEAFFIGVGKHLRTGGSLCIYGPFNYNGNYTSDSNARFDVWLAQQDNRSAIRDIEWIAELAETQGLRLIEDHEMPANNRLLNFKKLN</sequence>
<dbReference type="OrthoDB" id="5563826at2"/>
<reference evidence="1 2" key="1">
    <citation type="submission" date="2016-03" db="EMBL/GenBank/DDBJ databases">
        <title>Complete genome sequence of Shewanella psychrophila WP2, a deep sea bacterium isolated from west Pacific sediment.</title>
        <authorList>
            <person name="Xu G."/>
            <person name="Jian H."/>
        </authorList>
    </citation>
    <scope>NUCLEOTIDE SEQUENCE [LARGE SCALE GENOMIC DNA]</scope>
    <source>
        <strain evidence="1 2">WP2</strain>
    </source>
</reference>
<protein>
    <recommendedName>
        <fullName evidence="3">DUF938 domain-containing protein</fullName>
    </recommendedName>
</protein>
<evidence type="ECO:0000313" key="2">
    <source>
        <dbReference type="Proteomes" id="UP000189545"/>
    </source>
</evidence>
<dbReference type="EMBL" id="CP014782">
    <property type="protein sequence ID" value="AQS36661.1"/>
    <property type="molecule type" value="Genomic_DNA"/>
</dbReference>
<keyword evidence="2" id="KW-1185">Reference proteome</keyword>
<dbReference type="InterPro" id="IPR010342">
    <property type="entry name" value="DUF938"/>
</dbReference>
<dbReference type="PANTHER" id="PTHR20974:SF0">
    <property type="entry name" value="UPF0585 PROTEIN CG18661"/>
    <property type="match status" value="1"/>
</dbReference>